<evidence type="ECO:0008006" key="4">
    <source>
        <dbReference type="Google" id="ProtNLM"/>
    </source>
</evidence>
<accession>A0AAU9WEZ7</accession>
<dbReference type="AlphaFoldDB" id="A0AAU9WEZ7"/>
<feature type="compositionally biased region" description="Acidic residues" evidence="1">
    <location>
        <begin position="44"/>
        <end position="59"/>
    </location>
</feature>
<dbReference type="EMBL" id="CALNXJ010000013">
    <property type="protein sequence ID" value="CAH3112347.1"/>
    <property type="molecule type" value="Genomic_DNA"/>
</dbReference>
<dbReference type="Proteomes" id="UP001159428">
    <property type="component" value="Unassembled WGS sequence"/>
</dbReference>
<evidence type="ECO:0000313" key="3">
    <source>
        <dbReference type="Proteomes" id="UP001159428"/>
    </source>
</evidence>
<proteinExistence type="predicted"/>
<feature type="compositionally biased region" description="Acidic residues" evidence="1">
    <location>
        <begin position="18"/>
        <end position="37"/>
    </location>
</feature>
<reference evidence="2 3" key="1">
    <citation type="submission" date="2022-05" db="EMBL/GenBank/DDBJ databases">
        <authorList>
            <consortium name="Genoscope - CEA"/>
            <person name="William W."/>
        </authorList>
    </citation>
    <scope>NUCLEOTIDE SEQUENCE [LARGE SCALE GENOMIC DNA]</scope>
</reference>
<feature type="region of interest" description="Disordered" evidence="1">
    <location>
        <begin position="1"/>
        <end position="60"/>
    </location>
</feature>
<evidence type="ECO:0000256" key="1">
    <source>
        <dbReference type="SAM" id="MobiDB-lite"/>
    </source>
</evidence>
<sequence length="213" mass="24508">MAANIVFVDEGTVGEVVGGEDSDFDENTDNYESSEEEGDRREEDSDDEEESEEESEEDNWVLGDRIPRWLDFTADRGFNVKLPNNPSFSNYFHLLFPENLFDEIVSQTYKYATETIASLQRRDRLPQHSRLPKEVSRRLNLSSSWRSLPREILGTGKKSNITRACVVCFPAQKKILKRTGDKRKRPGKESSFQCSVCKVALCMQDCFQLYHSC</sequence>
<keyword evidence="3" id="KW-1185">Reference proteome</keyword>
<evidence type="ECO:0000313" key="2">
    <source>
        <dbReference type="EMBL" id="CAH3112347.1"/>
    </source>
</evidence>
<comment type="caution">
    <text evidence="2">The sequence shown here is derived from an EMBL/GenBank/DDBJ whole genome shotgun (WGS) entry which is preliminary data.</text>
</comment>
<organism evidence="2 3">
    <name type="scientific">Pocillopora meandrina</name>
    <dbReference type="NCBI Taxonomy" id="46732"/>
    <lineage>
        <taxon>Eukaryota</taxon>
        <taxon>Metazoa</taxon>
        <taxon>Cnidaria</taxon>
        <taxon>Anthozoa</taxon>
        <taxon>Hexacorallia</taxon>
        <taxon>Scleractinia</taxon>
        <taxon>Astrocoeniina</taxon>
        <taxon>Pocilloporidae</taxon>
        <taxon>Pocillopora</taxon>
    </lineage>
</organism>
<protein>
    <recommendedName>
        <fullName evidence="4">PiggyBac transposable element-derived protein domain-containing protein</fullName>
    </recommendedName>
</protein>
<name>A0AAU9WEZ7_9CNID</name>
<gene>
    <name evidence="2" type="ORF">PMEA_00005106</name>
</gene>